<dbReference type="Proteomes" id="UP000439917">
    <property type="component" value="Unassembled WGS sequence"/>
</dbReference>
<evidence type="ECO:0000256" key="1">
    <source>
        <dbReference type="SAM" id="Coils"/>
    </source>
</evidence>
<keyword evidence="1" id="KW-0175">Coiled coil</keyword>
<feature type="coiled-coil region" evidence="1">
    <location>
        <begin position="47"/>
        <end position="74"/>
    </location>
</feature>
<protein>
    <submittedName>
        <fullName evidence="2">Ead/Ea22-like family protein</fullName>
    </submittedName>
</protein>
<dbReference type="AlphaFoldDB" id="A0AAN5WZC4"/>
<evidence type="ECO:0000313" key="2">
    <source>
        <dbReference type="EMBL" id="KAB0875342.1"/>
    </source>
</evidence>
<gene>
    <name evidence="2" type="ORF">FZI38_21065</name>
</gene>
<evidence type="ECO:0000313" key="3">
    <source>
        <dbReference type="Proteomes" id="UP000439917"/>
    </source>
</evidence>
<sequence length="169" mass="18996">MNTAKLKAAAERVVDAYGDEWFEAGRQICTVHKSKICLISLSTPANILELIAALEAAEKRNAKLERENEYIRNRFKEVDLLFGKTILVMRAAIIEARATGDAKNGMAWIFNTLFGPGELPPDDETNAQAYFDREYEPIDKALRELHLWFWESHKARVAAGINLETGGEA</sequence>
<reference evidence="2 3" key="1">
    <citation type="submission" date="2019-09" db="EMBL/GenBank/DDBJ databases">
        <title>Prevalence, distribution, and phylogeny of type two toxin-antitoxin genes possessed by Cronobacter species where C. sakazakii homologs follow sequence type lineages.</title>
        <authorList>
            <person name="Finkelstein S."/>
            <person name="Negrete F."/>
            <person name="Jang H."/>
            <person name="Gopinath G.R."/>
            <person name="Tall B.D."/>
        </authorList>
    </citation>
    <scope>NUCLEOTIDE SEQUENCE [LARGE SCALE GENOMIC DNA]</scope>
    <source>
        <strain evidence="2 3">MOD1_Comp4</strain>
    </source>
</reference>
<comment type="caution">
    <text evidence="2">The sequence shown here is derived from an EMBL/GenBank/DDBJ whole genome shotgun (WGS) entry which is preliminary data.</text>
</comment>
<dbReference type="EMBL" id="WAGF01000023">
    <property type="protein sequence ID" value="KAB0875342.1"/>
    <property type="molecule type" value="Genomic_DNA"/>
</dbReference>
<proteinExistence type="predicted"/>
<name>A0AAN5WZC4_CROSK</name>
<organism evidence="2 3">
    <name type="scientific">Cronobacter sakazakii</name>
    <name type="common">Enterobacter sakazakii</name>
    <dbReference type="NCBI Taxonomy" id="28141"/>
    <lineage>
        <taxon>Bacteria</taxon>
        <taxon>Pseudomonadati</taxon>
        <taxon>Pseudomonadota</taxon>
        <taxon>Gammaproteobacteria</taxon>
        <taxon>Enterobacterales</taxon>
        <taxon>Enterobacteriaceae</taxon>
        <taxon>Cronobacter</taxon>
    </lineage>
</organism>
<accession>A0AAN5WZC4</accession>